<proteinExistence type="predicted"/>
<accession>A0A4C1V259</accession>
<evidence type="ECO:0000256" key="1">
    <source>
        <dbReference type="SAM" id="Phobius"/>
    </source>
</evidence>
<dbReference type="Proteomes" id="UP000299102">
    <property type="component" value="Unassembled WGS sequence"/>
</dbReference>
<protein>
    <submittedName>
        <fullName evidence="2">Uncharacterized protein</fullName>
    </submittedName>
</protein>
<feature type="transmembrane region" description="Helical" evidence="1">
    <location>
        <begin position="31"/>
        <end position="52"/>
    </location>
</feature>
<keyword evidence="1" id="KW-1133">Transmembrane helix</keyword>
<keyword evidence="3" id="KW-1185">Reference proteome</keyword>
<keyword evidence="1" id="KW-0472">Membrane</keyword>
<gene>
    <name evidence="2" type="ORF">EVAR_80942_1</name>
</gene>
<dbReference type="AlphaFoldDB" id="A0A4C1V259"/>
<sequence length="123" mass="13658">MEATKCRLAMTGHGSLVIVSIYLPAIKPLLWIDLEAFLALGVTVIFFGAFNCKNPRRFNPIMKITNWTKESTAHKEISTPSLNNIPNHINTTDEIDSAIGALTNHVRTVVEYNAREVPASLDH</sequence>
<dbReference type="OrthoDB" id="410155at2759"/>
<reference evidence="2 3" key="1">
    <citation type="journal article" date="2019" name="Commun. Biol.">
        <title>The bagworm genome reveals a unique fibroin gene that provides high tensile strength.</title>
        <authorList>
            <person name="Kono N."/>
            <person name="Nakamura H."/>
            <person name="Ohtoshi R."/>
            <person name="Tomita M."/>
            <person name="Numata K."/>
            <person name="Arakawa K."/>
        </authorList>
    </citation>
    <scope>NUCLEOTIDE SEQUENCE [LARGE SCALE GENOMIC DNA]</scope>
</reference>
<feature type="transmembrane region" description="Helical" evidence="1">
    <location>
        <begin position="7"/>
        <end position="25"/>
    </location>
</feature>
<evidence type="ECO:0000313" key="2">
    <source>
        <dbReference type="EMBL" id="GBP32174.1"/>
    </source>
</evidence>
<name>A0A4C1V259_EUMVA</name>
<comment type="caution">
    <text evidence="2">The sequence shown here is derived from an EMBL/GenBank/DDBJ whole genome shotgun (WGS) entry which is preliminary data.</text>
</comment>
<evidence type="ECO:0000313" key="3">
    <source>
        <dbReference type="Proteomes" id="UP000299102"/>
    </source>
</evidence>
<keyword evidence="1" id="KW-0812">Transmembrane</keyword>
<dbReference type="EMBL" id="BGZK01000255">
    <property type="protein sequence ID" value="GBP32174.1"/>
    <property type="molecule type" value="Genomic_DNA"/>
</dbReference>
<organism evidence="2 3">
    <name type="scientific">Eumeta variegata</name>
    <name type="common">Bagworm moth</name>
    <name type="synonym">Eumeta japonica</name>
    <dbReference type="NCBI Taxonomy" id="151549"/>
    <lineage>
        <taxon>Eukaryota</taxon>
        <taxon>Metazoa</taxon>
        <taxon>Ecdysozoa</taxon>
        <taxon>Arthropoda</taxon>
        <taxon>Hexapoda</taxon>
        <taxon>Insecta</taxon>
        <taxon>Pterygota</taxon>
        <taxon>Neoptera</taxon>
        <taxon>Endopterygota</taxon>
        <taxon>Lepidoptera</taxon>
        <taxon>Glossata</taxon>
        <taxon>Ditrysia</taxon>
        <taxon>Tineoidea</taxon>
        <taxon>Psychidae</taxon>
        <taxon>Oiketicinae</taxon>
        <taxon>Eumeta</taxon>
    </lineage>
</organism>